<gene>
    <name evidence="2" type="ORF">NCTC13291_00030</name>
</gene>
<dbReference type="EMBL" id="UGVN01000001">
    <property type="protein sequence ID" value="SUE37207.1"/>
    <property type="molecule type" value="Genomic_DNA"/>
</dbReference>
<dbReference type="RefSeq" id="WP_019462742.1">
    <property type="nucleotide sequence ID" value="NZ_AP031462.1"/>
</dbReference>
<evidence type="ECO:0000256" key="1">
    <source>
        <dbReference type="SAM" id="MobiDB-lite"/>
    </source>
</evidence>
<sequence>MSDFPDSGRFDADSVRTWMEKQRAEKEAEARRAEEEKQNGMSELRRSFEERELPPDALTKLQGMIRRAALDGEREVLVLHFPSQWMKDSGRSITSGLDTWPEQLEGFARRAYDFHQKELTPRGFGIRPVILDYPNGMPGDVGFYVTWKTDLD</sequence>
<organism evidence="2 3">
    <name type="scientific">Roseomonas mucosa</name>
    <dbReference type="NCBI Taxonomy" id="207340"/>
    <lineage>
        <taxon>Bacteria</taxon>
        <taxon>Pseudomonadati</taxon>
        <taxon>Pseudomonadota</taxon>
        <taxon>Alphaproteobacteria</taxon>
        <taxon>Acetobacterales</taxon>
        <taxon>Roseomonadaceae</taxon>
        <taxon>Roseomonas</taxon>
    </lineage>
</organism>
<accession>A0A379MU08</accession>
<name>A0A379MU08_9PROT</name>
<reference evidence="2 3" key="1">
    <citation type="submission" date="2018-06" db="EMBL/GenBank/DDBJ databases">
        <authorList>
            <consortium name="Pathogen Informatics"/>
            <person name="Doyle S."/>
        </authorList>
    </citation>
    <scope>NUCLEOTIDE SEQUENCE [LARGE SCALE GENOMIC DNA]</scope>
    <source>
        <strain evidence="2 3">NCTC13291</strain>
    </source>
</reference>
<protein>
    <submittedName>
        <fullName evidence="2">Uncharacterized protein</fullName>
    </submittedName>
</protein>
<dbReference type="OrthoDB" id="7871683at2"/>
<proteinExistence type="predicted"/>
<evidence type="ECO:0000313" key="3">
    <source>
        <dbReference type="Proteomes" id="UP000254919"/>
    </source>
</evidence>
<dbReference type="Proteomes" id="UP000254919">
    <property type="component" value="Unassembled WGS sequence"/>
</dbReference>
<feature type="region of interest" description="Disordered" evidence="1">
    <location>
        <begin position="1"/>
        <end position="51"/>
    </location>
</feature>
<dbReference type="GeneID" id="99635055"/>
<evidence type="ECO:0000313" key="2">
    <source>
        <dbReference type="EMBL" id="SUE37207.1"/>
    </source>
</evidence>
<dbReference type="AlphaFoldDB" id="A0A379MU08"/>